<keyword evidence="3" id="KW-0804">Transcription</keyword>
<dbReference type="Proteomes" id="UP000224974">
    <property type="component" value="Unassembled WGS sequence"/>
</dbReference>
<evidence type="ECO:0000259" key="4">
    <source>
        <dbReference type="PROSITE" id="PS51118"/>
    </source>
</evidence>
<dbReference type="AlphaFoldDB" id="A0A2C6DP83"/>
<dbReference type="InterPro" id="IPR036390">
    <property type="entry name" value="WH_DNA-bd_sf"/>
</dbReference>
<dbReference type="Pfam" id="PF01638">
    <property type="entry name" value="HxlR"/>
    <property type="match status" value="1"/>
</dbReference>
<evidence type="ECO:0000256" key="3">
    <source>
        <dbReference type="ARBA" id="ARBA00023163"/>
    </source>
</evidence>
<reference evidence="6 8" key="3">
    <citation type="submission" date="2019-03" db="EMBL/GenBank/DDBJ databases">
        <authorList>
            <consortium name="Pathogen Informatics"/>
        </authorList>
    </citation>
    <scope>NUCLEOTIDE SEQUENCE [LARGE SCALE GENOMIC DNA]</scope>
    <source>
        <strain evidence="6 8">NCTC12282</strain>
    </source>
</reference>
<protein>
    <submittedName>
        <fullName evidence="5">Transcriptional regulator</fullName>
    </submittedName>
</protein>
<dbReference type="PANTHER" id="PTHR33204:SF29">
    <property type="entry name" value="TRANSCRIPTIONAL REGULATOR"/>
    <property type="match status" value="1"/>
</dbReference>
<reference evidence="5" key="2">
    <citation type="submission" date="2017-09" db="EMBL/GenBank/DDBJ databases">
        <title>FDA dAtabase for Regulatory Grade micrObial Sequences (FDA-ARGOS): Supporting development and validation of Infectious Disease Dx tests.</title>
        <authorList>
            <person name="Minogue T."/>
            <person name="Wolcott M."/>
            <person name="Wasieloski L."/>
            <person name="Aguilar W."/>
            <person name="Moore D."/>
            <person name="Tallon L.J."/>
            <person name="Sadzewicz L."/>
            <person name="Ott S."/>
            <person name="Zhao X."/>
            <person name="Nagaraj S."/>
            <person name="Vavikolanu K."/>
            <person name="Aluvathingal J."/>
            <person name="Nadendla S."/>
            <person name="Sichtig H."/>
        </authorList>
    </citation>
    <scope>NUCLEOTIDE SEQUENCE</scope>
    <source>
        <strain evidence="5">FDAARGOS_387</strain>
    </source>
</reference>
<dbReference type="InterPro" id="IPR002577">
    <property type="entry name" value="HTH_HxlR"/>
</dbReference>
<feature type="domain" description="HTH hxlR-type" evidence="4">
    <location>
        <begin position="7"/>
        <end position="116"/>
    </location>
</feature>
<evidence type="ECO:0000313" key="5">
    <source>
        <dbReference type="EMBL" id="PHI30604.1"/>
    </source>
</evidence>
<keyword evidence="7" id="KW-1185">Reference proteome</keyword>
<dbReference type="SUPFAM" id="SSF46785">
    <property type="entry name" value="Winged helix' DNA-binding domain"/>
    <property type="match status" value="1"/>
</dbReference>
<evidence type="ECO:0000313" key="7">
    <source>
        <dbReference type="Proteomes" id="UP000224974"/>
    </source>
</evidence>
<name>A0A2C6DP83_9GAMM</name>
<reference evidence="7" key="1">
    <citation type="submission" date="2017-09" db="EMBL/GenBank/DDBJ databases">
        <title>FDA dAtabase for Regulatory Grade micrObial Sequences (FDA-ARGOS): Supporting development and validation of Infectious Disease Dx tests.</title>
        <authorList>
            <person name="Minogue T."/>
            <person name="Wolcott M."/>
            <person name="Wasieloski L."/>
            <person name="Aguilar W."/>
            <person name="Moore D."/>
            <person name="Tallon L."/>
            <person name="Sadzewicz L."/>
            <person name="Ott S."/>
            <person name="Zhao X."/>
            <person name="Nagaraj S."/>
            <person name="Vavikolanu K."/>
            <person name="Aluvathingal J."/>
            <person name="Nadendla S."/>
            <person name="Sichtig H."/>
        </authorList>
    </citation>
    <scope>NUCLEOTIDE SEQUENCE [LARGE SCALE GENOMIC DNA]</scope>
    <source>
        <strain evidence="7">FDAARGOS_387</strain>
    </source>
</reference>
<gene>
    <name evidence="6" type="primary">ytcD</name>
    <name evidence="5" type="ORF">CRN84_15290</name>
    <name evidence="6" type="ORF">NCTC12282_04309</name>
</gene>
<dbReference type="GO" id="GO:0003677">
    <property type="term" value="F:DNA binding"/>
    <property type="evidence" value="ECO:0007669"/>
    <property type="project" value="UniProtKB-KW"/>
</dbReference>
<dbReference type="Gene3D" id="1.10.10.10">
    <property type="entry name" value="Winged helix-like DNA-binding domain superfamily/Winged helix DNA-binding domain"/>
    <property type="match status" value="1"/>
</dbReference>
<keyword evidence="2" id="KW-0238">DNA-binding</keyword>
<dbReference type="RefSeq" id="WP_029092811.1">
    <property type="nucleotide sequence ID" value="NZ_BRLG01000001.1"/>
</dbReference>
<proteinExistence type="predicted"/>
<evidence type="ECO:0000313" key="8">
    <source>
        <dbReference type="Proteomes" id="UP000373449"/>
    </source>
</evidence>
<dbReference type="STRING" id="1111728.GCA_000427805_00166"/>
<evidence type="ECO:0000256" key="2">
    <source>
        <dbReference type="ARBA" id="ARBA00023125"/>
    </source>
</evidence>
<evidence type="ECO:0000256" key="1">
    <source>
        <dbReference type="ARBA" id="ARBA00023015"/>
    </source>
</evidence>
<dbReference type="PROSITE" id="PS51118">
    <property type="entry name" value="HTH_HXLR"/>
    <property type="match status" value="1"/>
</dbReference>
<dbReference type="OrthoDB" id="9807069at2"/>
<evidence type="ECO:0000313" key="6">
    <source>
        <dbReference type="EMBL" id="VFS50048.1"/>
    </source>
</evidence>
<organism evidence="5 7">
    <name type="scientific">Budvicia aquatica</name>
    <dbReference type="NCBI Taxonomy" id="82979"/>
    <lineage>
        <taxon>Bacteria</taxon>
        <taxon>Pseudomonadati</taxon>
        <taxon>Pseudomonadota</taxon>
        <taxon>Gammaproteobacteria</taxon>
        <taxon>Enterobacterales</taxon>
        <taxon>Budviciaceae</taxon>
        <taxon>Budvicia</taxon>
    </lineage>
</organism>
<accession>A0A2C6DP83</accession>
<sequence length="117" mass="13500">MAEINPCSTSDIMGDSGFSYTLSLISGKYKMVILYWLAEFKPVMRFNELKRSIDTISFKTLSTTLKELERDGLVVRKEYPQIPPKVEYSLTERGKSLIPVLDMMCEWGTNHRNDKPE</sequence>
<dbReference type="InterPro" id="IPR036388">
    <property type="entry name" value="WH-like_DNA-bd_sf"/>
</dbReference>
<dbReference type="PANTHER" id="PTHR33204">
    <property type="entry name" value="TRANSCRIPTIONAL REGULATOR, MARR FAMILY"/>
    <property type="match status" value="1"/>
</dbReference>
<dbReference type="Proteomes" id="UP000373449">
    <property type="component" value="Unassembled WGS sequence"/>
</dbReference>
<keyword evidence="1" id="KW-0805">Transcription regulation</keyword>
<dbReference type="EMBL" id="CAADJA010000002">
    <property type="protein sequence ID" value="VFS50048.1"/>
    <property type="molecule type" value="Genomic_DNA"/>
</dbReference>
<dbReference type="EMBL" id="PDDX01000001">
    <property type="protein sequence ID" value="PHI30604.1"/>
    <property type="molecule type" value="Genomic_DNA"/>
</dbReference>